<reference evidence="3" key="1">
    <citation type="submission" date="2018-06" db="EMBL/GenBank/DDBJ databases">
        <authorList>
            <person name="Zhirakovskaya E."/>
        </authorList>
    </citation>
    <scope>NUCLEOTIDE SEQUENCE [LARGE SCALE GENOMIC DNA]</scope>
</reference>
<evidence type="ECO:0000313" key="3">
    <source>
        <dbReference type="Proteomes" id="UP000258434"/>
    </source>
</evidence>
<protein>
    <submittedName>
        <fullName evidence="2">Head-to-tail adaptor</fullName>
    </submittedName>
</protein>
<organism evidence="2 3">
    <name type="scientific">Gordonia phage Apricot</name>
    <dbReference type="NCBI Taxonomy" id="2250319"/>
    <lineage>
        <taxon>Viruses</taxon>
        <taxon>Duplodnaviria</taxon>
        <taxon>Heunggongvirae</taxon>
        <taxon>Uroviricota</taxon>
        <taxon>Caudoviricetes</taxon>
        <taxon>Apricotvirus</taxon>
        <taxon>Apricotvirus apricot</taxon>
    </lineage>
</organism>
<name>A0A345L117_9CAUD</name>
<feature type="compositionally biased region" description="Polar residues" evidence="1">
    <location>
        <begin position="76"/>
        <end position="106"/>
    </location>
</feature>
<sequence length="132" mass="13984">MGGRVVPLATTTDVAARLGAAFDNTDPGAVEQLLEVASDLAAAWMRCVPDPVPAEVTRVVAGMVARALSVDPTVSPGETQSQQIDTAGPMSQTRSRSFDADSTQRQPWLTKNDKIVLRRFGCRGTVQNVSTA</sequence>
<dbReference type="EMBL" id="MH536812">
    <property type="protein sequence ID" value="AXH48969.1"/>
    <property type="molecule type" value="Genomic_DNA"/>
</dbReference>
<dbReference type="RefSeq" id="YP_009806857.1">
    <property type="nucleotide sequence ID" value="NC_048018.1"/>
</dbReference>
<evidence type="ECO:0000256" key="1">
    <source>
        <dbReference type="SAM" id="MobiDB-lite"/>
    </source>
</evidence>
<gene>
    <name evidence="2" type="primary">9</name>
    <name evidence="2" type="ORF">SEA_APRICOT_9</name>
</gene>
<accession>A0A345L117</accession>
<feature type="region of interest" description="Disordered" evidence="1">
    <location>
        <begin position="70"/>
        <end position="106"/>
    </location>
</feature>
<proteinExistence type="predicted"/>
<dbReference type="GeneID" id="54997731"/>
<dbReference type="KEGG" id="vg:54997731"/>
<evidence type="ECO:0000313" key="2">
    <source>
        <dbReference type="EMBL" id="AXH48969.1"/>
    </source>
</evidence>
<dbReference type="Proteomes" id="UP000258434">
    <property type="component" value="Segment"/>
</dbReference>
<keyword evidence="3" id="KW-1185">Reference proteome</keyword>